<evidence type="ECO:0000313" key="2">
    <source>
        <dbReference type="EMBL" id="MBB3873928.1"/>
    </source>
</evidence>
<evidence type="ECO:0000259" key="1">
    <source>
        <dbReference type="Pfam" id="PF13274"/>
    </source>
</evidence>
<dbReference type="EMBL" id="JACIDB010000001">
    <property type="protein sequence ID" value="MBB3873928.1"/>
    <property type="molecule type" value="Genomic_DNA"/>
</dbReference>
<organism evidence="2 3">
    <name type="scientific">Sphingomonas aquatilis</name>
    <dbReference type="NCBI Taxonomy" id="93063"/>
    <lineage>
        <taxon>Bacteria</taxon>
        <taxon>Pseudomonadati</taxon>
        <taxon>Pseudomonadota</taxon>
        <taxon>Alphaproteobacteria</taxon>
        <taxon>Sphingomonadales</taxon>
        <taxon>Sphingomonadaceae</taxon>
        <taxon>Sphingomonas</taxon>
    </lineage>
</organism>
<comment type="caution">
    <text evidence="2">The sequence shown here is derived from an EMBL/GenBank/DDBJ whole genome shotgun (WGS) entry which is preliminary data.</text>
</comment>
<dbReference type="Proteomes" id="UP000528945">
    <property type="component" value="Unassembled WGS sequence"/>
</dbReference>
<keyword evidence="3" id="KW-1185">Reference proteome</keyword>
<accession>A0AAW3TJY2</accession>
<gene>
    <name evidence="2" type="ORF">GGR47_000144</name>
</gene>
<evidence type="ECO:0000313" key="3">
    <source>
        <dbReference type="Proteomes" id="UP000528945"/>
    </source>
</evidence>
<protein>
    <submittedName>
        <fullName evidence="2">Phage-associated protein</fullName>
    </submittedName>
</protein>
<dbReference type="AlphaFoldDB" id="A0AAW3TJY2"/>
<proteinExistence type="predicted"/>
<name>A0AAW3TJY2_9SPHN</name>
<dbReference type="Pfam" id="PF13274">
    <property type="entry name" value="SocA_Panacea"/>
    <property type="match status" value="1"/>
</dbReference>
<dbReference type="RefSeq" id="WP_147035813.1">
    <property type="nucleotide sequence ID" value="NZ_JACIDB010000001.1"/>
</dbReference>
<sequence length="181" mass="20555">MALHGEDVRSVINEILDAHPRQRISNLSAQKIAYFLHGQYLLSTRNPLVSGYFEAWEYGPVHPMLYNALRHLGSAPLTSPIQRRDILSGSWTAIPMIPDANVRAFVRRESEPLLSMSPRQLVDLSHAANSPWDVISKVGNRRTWGLRLDNETILRHFRFHKRSVSDMAHGDGFEEHPPSGD</sequence>
<feature type="domain" description="Antitoxin SocA-like Panacea" evidence="1">
    <location>
        <begin position="30"/>
        <end position="132"/>
    </location>
</feature>
<dbReference type="InterPro" id="IPR025272">
    <property type="entry name" value="SocA_Panacea"/>
</dbReference>
<reference evidence="2 3" key="1">
    <citation type="submission" date="2020-08" db="EMBL/GenBank/DDBJ databases">
        <title>Genomic Encyclopedia of Type Strains, Phase IV (KMG-IV): sequencing the most valuable type-strain genomes for metagenomic binning, comparative biology and taxonomic classification.</title>
        <authorList>
            <person name="Goeker M."/>
        </authorList>
    </citation>
    <scope>NUCLEOTIDE SEQUENCE [LARGE SCALE GENOMIC DNA]</scope>
    <source>
        <strain evidence="2 3">DSM 15581</strain>
    </source>
</reference>